<dbReference type="Proteomes" id="UP000034085">
    <property type="component" value="Plasmid"/>
</dbReference>
<geneLocation type="plasmid" evidence="1">
    <name>unnamed</name>
</geneLocation>
<reference evidence="1 2" key="1">
    <citation type="submission" date="2015-03" db="EMBL/GenBank/DDBJ databases">
        <title>Complete genome sequence of Citrobacter amalonaticus Y19.</title>
        <authorList>
            <person name="Park S."/>
        </authorList>
    </citation>
    <scope>NUCLEOTIDE SEQUENCE [LARGE SCALE GENOMIC DNA]</scope>
    <source>
        <strain evidence="1 2">Y19</strain>
        <plasmid evidence="2">Plasmid</plasmid>
    </source>
</reference>
<accession>A0A0F6U162</accession>
<organism evidence="1 2">
    <name type="scientific">Citrobacter amalonaticus Y19</name>
    <dbReference type="NCBI Taxonomy" id="1261127"/>
    <lineage>
        <taxon>Bacteria</taxon>
        <taxon>Pseudomonadati</taxon>
        <taxon>Pseudomonadota</taxon>
        <taxon>Gammaproteobacteria</taxon>
        <taxon>Enterobacterales</taxon>
        <taxon>Enterobacteriaceae</taxon>
        <taxon>Citrobacter</taxon>
    </lineage>
</organism>
<name>A0A0F6U162_CITAM</name>
<dbReference type="PATRIC" id="fig|1261127.3.peg.5732"/>
<dbReference type="KEGG" id="cama:F384_27595"/>
<dbReference type="HOGENOM" id="CLU_145320_0_0_6"/>
<gene>
    <name evidence="1" type="ORF">F384_27595</name>
</gene>
<evidence type="ECO:0000313" key="1">
    <source>
        <dbReference type="EMBL" id="AKE62302.1"/>
    </source>
</evidence>
<protein>
    <submittedName>
        <fullName evidence="1">Uncharacterized protein</fullName>
    </submittedName>
</protein>
<dbReference type="AlphaFoldDB" id="A0A0F6U162"/>
<evidence type="ECO:0000313" key="2">
    <source>
        <dbReference type="Proteomes" id="UP000034085"/>
    </source>
</evidence>
<sequence>MFKITGNYNLTGAAMKLENINKEQQLYILKCGSILSSYGFDVLHTKATAVADWMGIEAPVAELGTEEHFEQCAELMRRGQVYANASRKCCPGNLSPQLIGLEGCRVRVTTDDGEERCFWVAKTTGWMPGHIEVPRSNTTYGHPAQAHYKSVQTIR</sequence>
<proteinExistence type="predicted"/>
<dbReference type="EMBL" id="CP011133">
    <property type="protein sequence ID" value="AKE62302.1"/>
    <property type="molecule type" value="Genomic_DNA"/>
</dbReference>
<keyword evidence="1" id="KW-0614">Plasmid</keyword>